<evidence type="ECO:0000256" key="2">
    <source>
        <dbReference type="ARBA" id="ARBA00022771"/>
    </source>
</evidence>
<proteinExistence type="predicted"/>
<name>A0AAV8X0E0_9CUCU</name>
<evidence type="ECO:0000256" key="4">
    <source>
        <dbReference type="SAM" id="SignalP"/>
    </source>
</evidence>
<keyword evidence="3" id="KW-0862">Zinc</keyword>
<dbReference type="SUPFAM" id="SSF57903">
    <property type="entry name" value="FYVE/PHD zinc finger"/>
    <property type="match status" value="1"/>
</dbReference>
<dbReference type="Pfam" id="PF00628">
    <property type="entry name" value="PHD"/>
    <property type="match status" value="1"/>
</dbReference>
<protein>
    <recommendedName>
        <fullName evidence="5">PHD-type domain-containing protein</fullName>
    </recommendedName>
</protein>
<evidence type="ECO:0000256" key="3">
    <source>
        <dbReference type="ARBA" id="ARBA00022833"/>
    </source>
</evidence>
<dbReference type="Proteomes" id="UP001162156">
    <property type="component" value="Unassembled WGS sequence"/>
</dbReference>
<dbReference type="AlphaFoldDB" id="A0AAV8X0E0"/>
<accession>A0AAV8X0E0</accession>
<keyword evidence="2" id="KW-0863">Zinc-finger</keyword>
<feature type="chain" id="PRO_5043619899" description="PHD-type domain-containing protein" evidence="4">
    <location>
        <begin position="16"/>
        <end position="72"/>
    </location>
</feature>
<dbReference type="GO" id="GO:0008270">
    <property type="term" value="F:zinc ion binding"/>
    <property type="evidence" value="ECO:0007669"/>
    <property type="project" value="UniProtKB-KW"/>
</dbReference>
<evidence type="ECO:0000259" key="5">
    <source>
        <dbReference type="Pfam" id="PF00628"/>
    </source>
</evidence>
<evidence type="ECO:0000313" key="6">
    <source>
        <dbReference type="EMBL" id="KAJ8932439.1"/>
    </source>
</evidence>
<feature type="signal peptide" evidence="4">
    <location>
        <begin position="1"/>
        <end position="15"/>
    </location>
</feature>
<keyword evidence="4" id="KW-0732">Signal</keyword>
<feature type="domain" description="PHD-type" evidence="5">
    <location>
        <begin position="9"/>
        <end position="42"/>
    </location>
</feature>
<keyword evidence="1" id="KW-0479">Metal-binding</keyword>
<dbReference type="EMBL" id="JANEYF010004047">
    <property type="protein sequence ID" value="KAJ8932439.1"/>
    <property type="molecule type" value="Genomic_DNA"/>
</dbReference>
<sequence length="72" mass="8217">MFAFIGYLTVCSVCADGYHASCHQPRILEKVRNGQKWLCVNCQMPDELKINEIQSNIGNSFHQKNNLIGKFD</sequence>
<evidence type="ECO:0000313" key="7">
    <source>
        <dbReference type="Proteomes" id="UP001162156"/>
    </source>
</evidence>
<dbReference type="Gene3D" id="3.30.40.10">
    <property type="entry name" value="Zinc/RING finger domain, C3HC4 (zinc finger)"/>
    <property type="match status" value="1"/>
</dbReference>
<comment type="caution">
    <text evidence="6">The sequence shown here is derived from an EMBL/GenBank/DDBJ whole genome shotgun (WGS) entry which is preliminary data.</text>
</comment>
<reference evidence="6" key="1">
    <citation type="journal article" date="2023" name="Insect Mol. Biol.">
        <title>Genome sequencing provides insights into the evolution of gene families encoding plant cell wall-degrading enzymes in longhorned beetles.</title>
        <authorList>
            <person name="Shin N.R."/>
            <person name="Okamura Y."/>
            <person name="Kirsch R."/>
            <person name="Pauchet Y."/>
        </authorList>
    </citation>
    <scope>NUCLEOTIDE SEQUENCE</scope>
    <source>
        <strain evidence="6">RBIC_L_NR</strain>
    </source>
</reference>
<gene>
    <name evidence="6" type="ORF">NQ314_014653</name>
</gene>
<dbReference type="InterPro" id="IPR011011">
    <property type="entry name" value="Znf_FYVE_PHD"/>
</dbReference>
<keyword evidence="7" id="KW-1185">Reference proteome</keyword>
<dbReference type="InterPro" id="IPR019787">
    <property type="entry name" value="Znf_PHD-finger"/>
</dbReference>
<evidence type="ECO:0000256" key="1">
    <source>
        <dbReference type="ARBA" id="ARBA00022723"/>
    </source>
</evidence>
<dbReference type="InterPro" id="IPR013083">
    <property type="entry name" value="Znf_RING/FYVE/PHD"/>
</dbReference>
<organism evidence="6 7">
    <name type="scientific">Rhamnusium bicolor</name>
    <dbReference type="NCBI Taxonomy" id="1586634"/>
    <lineage>
        <taxon>Eukaryota</taxon>
        <taxon>Metazoa</taxon>
        <taxon>Ecdysozoa</taxon>
        <taxon>Arthropoda</taxon>
        <taxon>Hexapoda</taxon>
        <taxon>Insecta</taxon>
        <taxon>Pterygota</taxon>
        <taxon>Neoptera</taxon>
        <taxon>Endopterygota</taxon>
        <taxon>Coleoptera</taxon>
        <taxon>Polyphaga</taxon>
        <taxon>Cucujiformia</taxon>
        <taxon>Chrysomeloidea</taxon>
        <taxon>Cerambycidae</taxon>
        <taxon>Lepturinae</taxon>
        <taxon>Rhagiini</taxon>
        <taxon>Rhamnusium</taxon>
    </lineage>
</organism>